<dbReference type="FunFam" id="3.30.70.100:FF:000011">
    <property type="entry name" value="Acylphosphatase"/>
    <property type="match status" value="1"/>
</dbReference>
<dbReference type="Gene3D" id="3.30.70.100">
    <property type="match status" value="1"/>
</dbReference>
<dbReference type="PANTHER" id="PTHR10029">
    <property type="entry name" value="ACYLPHOSPHATASE"/>
    <property type="match status" value="1"/>
</dbReference>
<reference evidence="8" key="1">
    <citation type="submission" date="2022-01" db="EMBL/GenBank/DDBJ databases">
        <authorList>
            <person name="Braso-Vives M."/>
        </authorList>
    </citation>
    <scope>NUCLEOTIDE SEQUENCE</scope>
</reference>
<evidence type="ECO:0000256" key="5">
    <source>
        <dbReference type="PROSITE-ProRule" id="PRU00520"/>
    </source>
</evidence>
<dbReference type="GO" id="GO:0003998">
    <property type="term" value="F:acylphosphatase activity"/>
    <property type="evidence" value="ECO:0007669"/>
    <property type="project" value="UniProtKB-EC"/>
</dbReference>
<accession>A0A8J9V8Z4</accession>
<feature type="domain" description="Acylphosphatase-like" evidence="7">
    <location>
        <begin position="60"/>
        <end position="154"/>
    </location>
</feature>
<evidence type="ECO:0000313" key="8">
    <source>
        <dbReference type="EMBL" id="CAH1229137.1"/>
    </source>
</evidence>
<dbReference type="InterPro" id="IPR036046">
    <property type="entry name" value="Acylphosphatase-like_dom_sf"/>
</dbReference>
<evidence type="ECO:0000256" key="6">
    <source>
        <dbReference type="RuleBase" id="RU004168"/>
    </source>
</evidence>
<sequence length="154" mass="17716">MYGWRQSETRYQKSRRKPPATQKVCAGGYWWEGVVCHEWATDRGSVVNRPSATGMADLFSLDFEIFGLVTDYNGVNVVFQHAEQEALRLGLVGWVKNTYHDTVVGQVQGPADKVQQMREWLATKGSPFCRIDKAQFNNERPISKLEHEKFRISY</sequence>
<evidence type="ECO:0000256" key="1">
    <source>
        <dbReference type="ARBA" id="ARBA00005614"/>
    </source>
</evidence>
<proteinExistence type="inferred from homology"/>
<dbReference type="Pfam" id="PF00708">
    <property type="entry name" value="Acylphosphatase"/>
    <property type="match status" value="1"/>
</dbReference>
<dbReference type="PANTHER" id="PTHR10029:SF22">
    <property type="entry name" value="ACYLPHOSPHATASE-2-LIKE"/>
    <property type="match status" value="1"/>
</dbReference>
<protein>
    <recommendedName>
        <fullName evidence="2">acylphosphatase</fullName>
        <ecNumber evidence="2">3.6.1.7</ecNumber>
    </recommendedName>
</protein>
<evidence type="ECO:0000259" key="7">
    <source>
        <dbReference type="PROSITE" id="PS51160"/>
    </source>
</evidence>
<dbReference type="EC" id="3.6.1.7" evidence="2"/>
<evidence type="ECO:0000313" key="9">
    <source>
        <dbReference type="Proteomes" id="UP000838412"/>
    </source>
</evidence>
<dbReference type="PRINTS" id="PR00112">
    <property type="entry name" value="ACYLPHPHTASE"/>
</dbReference>
<evidence type="ECO:0000256" key="2">
    <source>
        <dbReference type="ARBA" id="ARBA00012150"/>
    </source>
</evidence>
<dbReference type="SUPFAM" id="SSF54975">
    <property type="entry name" value="Acylphosphatase/BLUF domain-like"/>
    <property type="match status" value="1"/>
</dbReference>
<evidence type="ECO:0000256" key="3">
    <source>
        <dbReference type="ARBA" id="ARBA00022801"/>
    </source>
</evidence>
<keyword evidence="9" id="KW-1185">Reference proteome</keyword>
<evidence type="ECO:0000256" key="4">
    <source>
        <dbReference type="ARBA" id="ARBA00047645"/>
    </source>
</evidence>
<dbReference type="Proteomes" id="UP000838412">
    <property type="component" value="Chromosome 1"/>
</dbReference>
<dbReference type="OrthoDB" id="7961613at2759"/>
<dbReference type="InterPro" id="IPR001792">
    <property type="entry name" value="Acylphosphatase-like_dom"/>
</dbReference>
<name>A0A8J9V8Z4_BRALA</name>
<comment type="catalytic activity">
    <reaction evidence="4">
        <text>an acyl phosphate + H2O = a carboxylate + phosphate + H(+)</text>
        <dbReference type="Rhea" id="RHEA:14965"/>
        <dbReference type="ChEBI" id="CHEBI:15377"/>
        <dbReference type="ChEBI" id="CHEBI:15378"/>
        <dbReference type="ChEBI" id="CHEBI:29067"/>
        <dbReference type="ChEBI" id="CHEBI:43474"/>
        <dbReference type="ChEBI" id="CHEBI:59918"/>
        <dbReference type="EC" id="3.6.1.7"/>
    </reaction>
</comment>
<comment type="caution">
    <text evidence="5">Lacks conserved residue(s) required for the propagation of feature annotation.</text>
</comment>
<dbReference type="EMBL" id="OV696686">
    <property type="protein sequence ID" value="CAH1229137.1"/>
    <property type="molecule type" value="Genomic_DNA"/>
</dbReference>
<keyword evidence="3" id="KW-0378">Hydrolase</keyword>
<organism evidence="8 9">
    <name type="scientific">Branchiostoma lanceolatum</name>
    <name type="common">Common lancelet</name>
    <name type="synonym">Amphioxus lanceolatum</name>
    <dbReference type="NCBI Taxonomy" id="7740"/>
    <lineage>
        <taxon>Eukaryota</taxon>
        <taxon>Metazoa</taxon>
        <taxon>Chordata</taxon>
        <taxon>Cephalochordata</taxon>
        <taxon>Leptocardii</taxon>
        <taxon>Amphioxiformes</taxon>
        <taxon>Branchiostomatidae</taxon>
        <taxon>Branchiostoma</taxon>
    </lineage>
</organism>
<comment type="similarity">
    <text evidence="1 6">Belongs to the acylphosphatase family.</text>
</comment>
<gene>
    <name evidence="8" type="primary">ACYP2</name>
    <name evidence="8" type="ORF">BLAG_LOCUS787</name>
</gene>
<dbReference type="InterPro" id="IPR020456">
    <property type="entry name" value="Acylphosphatase"/>
</dbReference>
<dbReference type="AlphaFoldDB" id="A0A8J9V8Z4"/>
<dbReference type="PROSITE" id="PS51160">
    <property type="entry name" value="ACYLPHOSPHATASE_3"/>
    <property type="match status" value="1"/>
</dbReference>